<accession>A0A8A1L7D3</accession>
<sequence>MELDATLPPRKDNDKKQKCQREKLCFNCEKPGHMARQCPEKQGKRLHATKEPQKVEYLRATRKSNEESEEDRGTQIVRTGIEMIHRCQWKEE</sequence>
<evidence type="ECO:0000313" key="4">
    <source>
        <dbReference type="Proteomes" id="UP000663419"/>
    </source>
</evidence>
<evidence type="ECO:0000256" key="1">
    <source>
        <dbReference type="PROSITE-ProRule" id="PRU00047"/>
    </source>
</evidence>
<reference evidence="3" key="1">
    <citation type="submission" date="2021-01" db="EMBL/GenBank/DDBJ databases">
        <title>Chromosome-level genome assembly of a human fungal pathogen reveals clustering of transcriptionally co-regulated genes.</title>
        <authorList>
            <person name="Voorhies M."/>
            <person name="Cohen S."/>
            <person name="Shea T.P."/>
            <person name="Petrus S."/>
            <person name="Munoz J.F."/>
            <person name="Poplawski S."/>
            <person name="Goldman W.E."/>
            <person name="Michael T."/>
            <person name="Cuomo C.A."/>
            <person name="Sil A."/>
            <person name="Beyhan S."/>
        </authorList>
    </citation>
    <scope>NUCLEOTIDE SEQUENCE</scope>
    <source>
        <strain evidence="3">H88</strain>
    </source>
</reference>
<dbReference type="GO" id="GO:0008270">
    <property type="term" value="F:zinc ion binding"/>
    <property type="evidence" value="ECO:0007669"/>
    <property type="project" value="UniProtKB-KW"/>
</dbReference>
<protein>
    <recommendedName>
        <fullName evidence="2">CCHC-type domain-containing protein</fullName>
    </recommendedName>
</protein>
<dbReference type="Gene3D" id="4.10.60.10">
    <property type="entry name" value="Zinc finger, CCHC-type"/>
    <property type="match status" value="1"/>
</dbReference>
<organism evidence="3 4">
    <name type="scientific">Ajellomyces capsulatus (strain H88)</name>
    <name type="common">Darling's disease fungus</name>
    <name type="synonym">Histoplasma capsulatum</name>
    <dbReference type="NCBI Taxonomy" id="544711"/>
    <lineage>
        <taxon>Eukaryota</taxon>
        <taxon>Fungi</taxon>
        <taxon>Dikarya</taxon>
        <taxon>Ascomycota</taxon>
        <taxon>Pezizomycotina</taxon>
        <taxon>Eurotiomycetes</taxon>
        <taxon>Eurotiomycetidae</taxon>
        <taxon>Onygenales</taxon>
        <taxon>Ajellomycetaceae</taxon>
        <taxon>Histoplasma</taxon>
    </lineage>
</organism>
<evidence type="ECO:0000313" key="3">
    <source>
        <dbReference type="EMBL" id="QSS50318.1"/>
    </source>
</evidence>
<dbReference type="AlphaFoldDB" id="A0A8A1L7D3"/>
<keyword evidence="1" id="KW-0863">Zinc-finger</keyword>
<dbReference type="InterPro" id="IPR001878">
    <property type="entry name" value="Znf_CCHC"/>
</dbReference>
<keyword evidence="1" id="KW-0862">Zinc</keyword>
<keyword evidence="1" id="KW-0479">Metal-binding</keyword>
<evidence type="ECO:0000259" key="2">
    <source>
        <dbReference type="PROSITE" id="PS50158"/>
    </source>
</evidence>
<feature type="domain" description="CCHC-type" evidence="2">
    <location>
        <begin position="25"/>
        <end position="40"/>
    </location>
</feature>
<dbReference type="PROSITE" id="PS50158">
    <property type="entry name" value="ZF_CCHC"/>
    <property type="match status" value="1"/>
</dbReference>
<gene>
    <name evidence="3" type="ORF">I7I53_10962</name>
</gene>
<dbReference type="VEuPathDB" id="FungiDB:I7I53_10962"/>
<dbReference type="InterPro" id="IPR036875">
    <property type="entry name" value="Znf_CCHC_sf"/>
</dbReference>
<dbReference type="Proteomes" id="UP000663419">
    <property type="component" value="Chromosome 1"/>
</dbReference>
<name>A0A8A1L7D3_AJEC8</name>
<proteinExistence type="predicted"/>
<dbReference type="GO" id="GO:0003676">
    <property type="term" value="F:nucleic acid binding"/>
    <property type="evidence" value="ECO:0007669"/>
    <property type="project" value="InterPro"/>
</dbReference>
<dbReference type="EMBL" id="CP069102">
    <property type="protein sequence ID" value="QSS50318.1"/>
    <property type="molecule type" value="Genomic_DNA"/>
</dbReference>
<dbReference type="SMART" id="SM00343">
    <property type="entry name" value="ZnF_C2HC"/>
    <property type="match status" value="1"/>
</dbReference>
<dbReference type="Pfam" id="PF00098">
    <property type="entry name" value="zf-CCHC"/>
    <property type="match status" value="1"/>
</dbReference>
<dbReference type="SUPFAM" id="SSF57756">
    <property type="entry name" value="Retrovirus zinc finger-like domains"/>
    <property type="match status" value="1"/>
</dbReference>